<accession>A0AAD7MHN9</accession>
<protein>
    <submittedName>
        <fullName evidence="2">Uncharacterized protein</fullName>
    </submittedName>
</protein>
<feature type="region of interest" description="Disordered" evidence="1">
    <location>
        <begin position="210"/>
        <end position="242"/>
    </location>
</feature>
<proteinExistence type="predicted"/>
<dbReference type="EMBL" id="JARKIB010000271">
    <property type="protein sequence ID" value="KAJ7717875.1"/>
    <property type="molecule type" value="Genomic_DNA"/>
</dbReference>
<evidence type="ECO:0000313" key="3">
    <source>
        <dbReference type="Proteomes" id="UP001215598"/>
    </source>
</evidence>
<gene>
    <name evidence="2" type="ORF">B0H16DRAFT_1798744</name>
</gene>
<keyword evidence="3" id="KW-1185">Reference proteome</keyword>
<comment type="caution">
    <text evidence="2">The sequence shown here is derived from an EMBL/GenBank/DDBJ whole genome shotgun (WGS) entry which is preliminary data.</text>
</comment>
<dbReference type="AlphaFoldDB" id="A0AAD7MHN9"/>
<reference evidence="2" key="1">
    <citation type="submission" date="2023-03" db="EMBL/GenBank/DDBJ databases">
        <title>Massive genome expansion in bonnet fungi (Mycena s.s.) driven by repeated elements and novel gene families across ecological guilds.</title>
        <authorList>
            <consortium name="Lawrence Berkeley National Laboratory"/>
            <person name="Harder C.B."/>
            <person name="Miyauchi S."/>
            <person name="Viragh M."/>
            <person name="Kuo A."/>
            <person name="Thoen E."/>
            <person name="Andreopoulos B."/>
            <person name="Lu D."/>
            <person name="Skrede I."/>
            <person name="Drula E."/>
            <person name="Henrissat B."/>
            <person name="Morin E."/>
            <person name="Kohler A."/>
            <person name="Barry K."/>
            <person name="LaButti K."/>
            <person name="Morin E."/>
            <person name="Salamov A."/>
            <person name="Lipzen A."/>
            <person name="Mereny Z."/>
            <person name="Hegedus B."/>
            <person name="Baldrian P."/>
            <person name="Stursova M."/>
            <person name="Weitz H."/>
            <person name="Taylor A."/>
            <person name="Grigoriev I.V."/>
            <person name="Nagy L.G."/>
            <person name="Martin F."/>
            <person name="Kauserud H."/>
        </authorList>
    </citation>
    <scope>NUCLEOTIDE SEQUENCE</scope>
    <source>
        <strain evidence="2">CBHHK182m</strain>
    </source>
</reference>
<name>A0AAD7MHN9_9AGAR</name>
<evidence type="ECO:0000256" key="1">
    <source>
        <dbReference type="SAM" id="MobiDB-lite"/>
    </source>
</evidence>
<dbReference type="Proteomes" id="UP001215598">
    <property type="component" value="Unassembled WGS sequence"/>
</dbReference>
<feature type="region of interest" description="Disordered" evidence="1">
    <location>
        <begin position="470"/>
        <end position="496"/>
    </location>
</feature>
<feature type="region of interest" description="Disordered" evidence="1">
    <location>
        <begin position="52"/>
        <end position="77"/>
    </location>
</feature>
<sequence length="625" mass="68549">MAPPPGMKCPLCGNYIVAKLTKSGLHPNTYLAQCTNPVHQYFNYRWGPEYSPTSATTQPASAKPRKTRATSGGRCAHPKAATGRCLLVAHHNTTATTPSRKAPVFSPPPPTLTSALPARDASPFAVGFLDMAADLARPLQVLQRHQEQEQARLEERKRQLNLALGLMPQSPDLSVEEMLQVELARSGDDDFSVALRLDAELNDPSHNLFLSSPPPNAVAGPSRQALRPLSPSPLAGKAKPTPRARITTQLNETWMANNGGSTSIADNGGAMSSTPSSSQVQAPSASVFHVRQGGKRRTFMERGQVERFMLVFLRDTVPLITSVNVADIVELTWPNYKLSVDVKTRQSLGENLDLEVYLPDPQVWMRIPLNHVHAVTTDSVLILRRFGGPDDEVTMNRFFPKTSAAAARHHLRHDLPGEHAAVRNGIKAVKTKGRGVNSPLFIINSDSEDDMEIGPVTPFEGKRVVKRDVEEVDGDDDTNPHPPTQRQRLSPNVRPELTIDTTVAAVRTPSTTSSTDTPPASALSLYSPALSSASEDTQEDFVAPWPAGMYVVDMVAGFMAVQADESSKKMSREERFCHVFKTTYDDNVRRWKRASRLLQRRCIEAGRTEAGLWSTFRVLLNAEGV</sequence>
<organism evidence="2 3">
    <name type="scientific">Mycena metata</name>
    <dbReference type="NCBI Taxonomy" id="1033252"/>
    <lineage>
        <taxon>Eukaryota</taxon>
        <taxon>Fungi</taxon>
        <taxon>Dikarya</taxon>
        <taxon>Basidiomycota</taxon>
        <taxon>Agaricomycotina</taxon>
        <taxon>Agaricomycetes</taxon>
        <taxon>Agaricomycetidae</taxon>
        <taxon>Agaricales</taxon>
        <taxon>Marasmiineae</taxon>
        <taxon>Mycenaceae</taxon>
        <taxon>Mycena</taxon>
    </lineage>
</organism>
<evidence type="ECO:0000313" key="2">
    <source>
        <dbReference type="EMBL" id="KAJ7717875.1"/>
    </source>
</evidence>